<gene>
    <name evidence="2" type="ORF">FCM35_KLT01559</name>
</gene>
<feature type="compositionally biased region" description="Basic and acidic residues" evidence="1">
    <location>
        <begin position="26"/>
        <end position="35"/>
    </location>
</feature>
<comment type="caution">
    <text evidence="2">The sequence shown here is derived from an EMBL/GenBank/DDBJ whole genome shotgun (WGS) entry which is preliminary data.</text>
</comment>
<accession>A0A833VSX8</accession>
<evidence type="ECO:0000313" key="2">
    <source>
        <dbReference type="EMBL" id="KAF3333868.1"/>
    </source>
</evidence>
<protein>
    <submittedName>
        <fullName evidence="2">Uncharacterized protein</fullName>
    </submittedName>
</protein>
<name>A0A833VSX8_9POAL</name>
<evidence type="ECO:0000313" key="3">
    <source>
        <dbReference type="Proteomes" id="UP000623129"/>
    </source>
</evidence>
<organism evidence="2 3">
    <name type="scientific">Carex littledalei</name>
    <dbReference type="NCBI Taxonomy" id="544730"/>
    <lineage>
        <taxon>Eukaryota</taxon>
        <taxon>Viridiplantae</taxon>
        <taxon>Streptophyta</taxon>
        <taxon>Embryophyta</taxon>
        <taxon>Tracheophyta</taxon>
        <taxon>Spermatophyta</taxon>
        <taxon>Magnoliopsida</taxon>
        <taxon>Liliopsida</taxon>
        <taxon>Poales</taxon>
        <taxon>Cyperaceae</taxon>
        <taxon>Cyperoideae</taxon>
        <taxon>Cariceae</taxon>
        <taxon>Carex</taxon>
        <taxon>Carex subgen. Euthyceras</taxon>
    </lineage>
</organism>
<evidence type="ECO:0000256" key="1">
    <source>
        <dbReference type="SAM" id="MobiDB-lite"/>
    </source>
</evidence>
<dbReference type="PANTHER" id="PTHR36325">
    <property type="entry name" value="MYOSIN-2 HEAVY CHAIN-LIKE PROTEIN"/>
    <property type="match status" value="1"/>
</dbReference>
<dbReference type="EMBL" id="SWLB01000010">
    <property type="protein sequence ID" value="KAF3333868.1"/>
    <property type="molecule type" value="Genomic_DNA"/>
</dbReference>
<proteinExistence type="predicted"/>
<keyword evidence="3" id="KW-1185">Reference proteome</keyword>
<dbReference type="Proteomes" id="UP000623129">
    <property type="component" value="Unassembled WGS sequence"/>
</dbReference>
<sequence>MDSPISEEKSPSDLGASVKTSGSGRKNSELKDKNSKWGMSPMYKSSQIKKRTRRNGSPVYWFPPKKNESYLKRKIKHLQEAGGMNLSLDETLENSNLHYTRLTREKIAAQEAARNAMEARKLAMVEASWCRILKAARIKSIEAEMELEKATKVATEAFESAREMGVMMYDRPDPTRKIAGPTTNHQPGKTPIHHEFETTSSQMGRKSTYKITASFETAFEVDRQVAAAVKRALLQITVKESKELLWKISQNPEDNEKGTSLSEVEFEPGMVDTMLVRLKGLKEDEIASLAEIVATRGLNAALSEVDAARLSIDERYKLGTRFNECDTRKKEVDVQAVPSLDKFLVKHMSKLEIEVEEAKKNRGSAVGKNRLLGSDTVVDSVPGLGSILIKRMSKLEREVYEAKRNSFTSTVNPLSEKDLNVYDNKEVSRNTLVKKRNEDVGSQPGLGEILLKHKSKKERAKLSACLTEQKVEESKNQIEDRRKARERELMEAWGGLSLANSMQPRLSRIEREKVAWRKEQQKQGAIGTLQ</sequence>
<dbReference type="PANTHER" id="PTHR36325:SF1">
    <property type="entry name" value="MYOSIN-2 HEAVY CHAIN-LIKE PROTEIN"/>
    <property type="match status" value="1"/>
</dbReference>
<reference evidence="2" key="1">
    <citation type="submission" date="2020-01" db="EMBL/GenBank/DDBJ databases">
        <title>Genome sequence of Kobresia littledalei, the first chromosome-level genome in the family Cyperaceae.</title>
        <authorList>
            <person name="Qu G."/>
        </authorList>
    </citation>
    <scope>NUCLEOTIDE SEQUENCE</scope>
    <source>
        <strain evidence="2">C.B.Clarke</strain>
        <tissue evidence="2">Leaf</tissue>
    </source>
</reference>
<feature type="region of interest" description="Disordered" evidence="1">
    <location>
        <begin position="1"/>
        <end position="59"/>
    </location>
</feature>
<feature type="compositionally biased region" description="Basic and acidic residues" evidence="1">
    <location>
        <begin position="1"/>
        <end position="11"/>
    </location>
</feature>
<dbReference type="AlphaFoldDB" id="A0A833VSX8"/>
<dbReference type="OrthoDB" id="2019579at2759"/>